<dbReference type="GO" id="GO:0005819">
    <property type="term" value="C:spindle"/>
    <property type="evidence" value="ECO:0007669"/>
    <property type="project" value="InterPro"/>
</dbReference>
<dbReference type="VEuPathDB" id="FungiDB:AMAG_00914"/>
<feature type="region of interest" description="Disordered" evidence="1">
    <location>
        <begin position="63"/>
        <end position="87"/>
    </location>
</feature>
<feature type="region of interest" description="Disordered" evidence="1">
    <location>
        <begin position="302"/>
        <end position="491"/>
    </location>
</feature>
<feature type="compositionally biased region" description="Low complexity" evidence="1">
    <location>
        <begin position="125"/>
        <end position="150"/>
    </location>
</feature>
<reference evidence="3 4" key="1">
    <citation type="submission" date="2009-11" db="EMBL/GenBank/DDBJ databases">
        <title>Annotation of Allomyces macrogynus ATCC 38327.</title>
        <authorList>
            <consortium name="The Broad Institute Genome Sequencing Platform"/>
            <person name="Russ C."/>
            <person name="Cuomo C."/>
            <person name="Burger G."/>
            <person name="Gray M.W."/>
            <person name="Holland P.W.H."/>
            <person name="King N."/>
            <person name="Lang F.B.F."/>
            <person name="Roger A.J."/>
            <person name="Ruiz-Trillo I."/>
            <person name="Young S.K."/>
            <person name="Zeng Q."/>
            <person name="Gargeya S."/>
            <person name="Fitzgerald M."/>
            <person name="Haas B."/>
            <person name="Abouelleil A."/>
            <person name="Alvarado L."/>
            <person name="Arachchi H.M."/>
            <person name="Berlin A."/>
            <person name="Chapman S.B."/>
            <person name="Gearin G."/>
            <person name="Goldberg J."/>
            <person name="Griggs A."/>
            <person name="Gujja S."/>
            <person name="Hansen M."/>
            <person name="Heiman D."/>
            <person name="Howarth C."/>
            <person name="Larimer J."/>
            <person name="Lui A."/>
            <person name="MacDonald P.J.P."/>
            <person name="McCowen C."/>
            <person name="Montmayeur A."/>
            <person name="Murphy C."/>
            <person name="Neiman D."/>
            <person name="Pearson M."/>
            <person name="Priest M."/>
            <person name="Roberts A."/>
            <person name="Saif S."/>
            <person name="Shea T."/>
            <person name="Sisk P."/>
            <person name="Stolte C."/>
            <person name="Sykes S."/>
            <person name="Wortman J."/>
            <person name="Nusbaum C."/>
            <person name="Birren B."/>
        </authorList>
    </citation>
    <scope>NUCLEOTIDE SEQUENCE [LARGE SCALE GENOMIC DNA]</scope>
    <source>
        <strain evidence="3 4">ATCC 38327</strain>
    </source>
</reference>
<feature type="compositionally biased region" description="Polar residues" evidence="1">
    <location>
        <begin position="218"/>
        <end position="227"/>
    </location>
</feature>
<gene>
    <name evidence="3" type="ORF">AMAG_00914</name>
</gene>
<reference evidence="4" key="2">
    <citation type="submission" date="2009-11" db="EMBL/GenBank/DDBJ databases">
        <title>The Genome Sequence of Allomyces macrogynus strain ATCC 38327.</title>
        <authorList>
            <consortium name="The Broad Institute Genome Sequencing Platform"/>
            <person name="Russ C."/>
            <person name="Cuomo C."/>
            <person name="Shea T."/>
            <person name="Young S.K."/>
            <person name="Zeng Q."/>
            <person name="Koehrsen M."/>
            <person name="Haas B."/>
            <person name="Borodovsky M."/>
            <person name="Guigo R."/>
            <person name="Alvarado L."/>
            <person name="Berlin A."/>
            <person name="Borenstein D."/>
            <person name="Chen Z."/>
            <person name="Engels R."/>
            <person name="Freedman E."/>
            <person name="Gellesch M."/>
            <person name="Goldberg J."/>
            <person name="Griggs A."/>
            <person name="Gujja S."/>
            <person name="Heiman D."/>
            <person name="Hepburn T."/>
            <person name="Howarth C."/>
            <person name="Jen D."/>
            <person name="Larson L."/>
            <person name="Lewis B."/>
            <person name="Mehta T."/>
            <person name="Park D."/>
            <person name="Pearson M."/>
            <person name="Roberts A."/>
            <person name="Saif S."/>
            <person name="Shenoy N."/>
            <person name="Sisk P."/>
            <person name="Stolte C."/>
            <person name="Sykes S."/>
            <person name="Walk T."/>
            <person name="White J."/>
            <person name="Yandava C."/>
            <person name="Burger G."/>
            <person name="Gray M.W."/>
            <person name="Holland P.W.H."/>
            <person name="King N."/>
            <person name="Lang F.B.F."/>
            <person name="Roger A.J."/>
            <person name="Ruiz-Trillo I."/>
            <person name="Lander E."/>
            <person name="Nusbaum C."/>
        </authorList>
    </citation>
    <scope>NUCLEOTIDE SEQUENCE [LARGE SCALE GENOMIC DNA]</scope>
    <source>
        <strain evidence="4">ATCC 38327</strain>
    </source>
</reference>
<evidence type="ECO:0000313" key="3">
    <source>
        <dbReference type="EMBL" id="KNE54977.1"/>
    </source>
</evidence>
<feature type="region of interest" description="Disordered" evidence="1">
    <location>
        <begin position="184"/>
        <end position="231"/>
    </location>
</feature>
<dbReference type="Pfam" id="PF02037">
    <property type="entry name" value="SAP"/>
    <property type="match status" value="1"/>
</dbReference>
<dbReference type="InterPro" id="IPR003034">
    <property type="entry name" value="SAP_dom"/>
</dbReference>
<organism evidence="3 4">
    <name type="scientific">Allomyces macrogynus (strain ATCC 38327)</name>
    <name type="common">Allomyces javanicus var. macrogynus</name>
    <dbReference type="NCBI Taxonomy" id="578462"/>
    <lineage>
        <taxon>Eukaryota</taxon>
        <taxon>Fungi</taxon>
        <taxon>Fungi incertae sedis</taxon>
        <taxon>Blastocladiomycota</taxon>
        <taxon>Blastocladiomycetes</taxon>
        <taxon>Blastocladiales</taxon>
        <taxon>Blastocladiaceae</taxon>
        <taxon>Allomyces</taxon>
    </lineage>
</organism>
<evidence type="ECO:0000259" key="2">
    <source>
        <dbReference type="SMART" id="SM00513"/>
    </source>
</evidence>
<feature type="region of interest" description="Disordered" evidence="1">
    <location>
        <begin position="260"/>
        <end position="289"/>
    </location>
</feature>
<feature type="compositionally biased region" description="Low complexity" evidence="1">
    <location>
        <begin position="409"/>
        <end position="424"/>
    </location>
</feature>
<evidence type="ECO:0000256" key="1">
    <source>
        <dbReference type="SAM" id="MobiDB-lite"/>
    </source>
</evidence>
<dbReference type="EMBL" id="GG745328">
    <property type="protein sequence ID" value="KNE54977.1"/>
    <property type="molecule type" value="Genomic_DNA"/>
</dbReference>
<proteinExistence type="predicted"/>
<dbReference type="Pfam" id="PF16006">
    <property type="entry name" value="NUSAP"/>
    <property type="match status" value="1"/>
</dbReference>
<dbReference type="GO" id="GO:0000281">
    <property type="term" value="P:mitotic cytokinesis"/>
    <property type="evidence" value="ECO:0007669"/>
    <property type="project" value="InterPro"/>
</dbReference>
<protein>
    <recommendedName>
        <fullName evidence="2">SAP domain-containing protein</fullName>
    </recommendedName>
</protein>
<feature type="region of interest" description="Disordered" evidence="1">
    <location>
        <begin position="1"/>
        <end position="27"/>
    </location>
</feature>
<dbReference type="AlphaFoldDB" id="A0A0L0RX89"/>
<feature type="domain" description="SAP" evidence="2">
    <location>
        <begin position="27"/>
        <end position="61"/>
    </location>
</feature>
<feature type="compositionally biased region" description="Low complexity" evidence="1">
    <location>
        <begin position="441"/>
        <end position="490"/>
    </location>
</feature>
<keyword evidence="4" id="KW-1185">Reference proteome</keyword>
<dbReference type="SMART" id="SM00513">
    <property type="entry name" value="SAP"/>
    <property type="match status" value="1"/>
</dbReference>
<feature type="compositionally biased region" description="Low complexity" evidence="1">
    <location>
        <begin position="1"/>
        <end position="17"/>
    </location>
</feature>
<dbReference type="OrthoDB" id="5964929at2759"/>
<dbReference type="InterPro" id="IPR026756">
    <property type="entry name" value="NuSAP"/>
</dbReference>
<evidence type="ECO:0000313" key="4">
    <source>
        <dbReference type="Proteomes" id="UP000054350"/>
    </source>
</evidence>
<sequence length="514" mass="52488">MATRPTTTPARTAPRTPVQGTPAEADLRSFKRPVLQRLCKELQIKASGKNTELVDRLLAHYQSTPSSAVASPTRAPTADKDAGAAPEANAQLPQPLKFFASPAPSALFSTAVTAPEDANPFLNSPTATPDVPAPTTATATAPNDTTATISPAAPAASLYPTIDANYSTNTNLVYAWSPSALGAVAHAPDSPSRTVRRPSMPPPPQDRRMSVDDVDMSPTKNAGSVTNEAPAVQPAAALATVHHDEPMDVEPDEAMDVDMPAASTTPRPAPVATALAPTSPSPPPPPQAITDAVMLDLNAEPLAPTDIPRTDAPSSRTPTRGVAAPTADVIMRAPTPVKPHIVPDPTAALKNRTPKIATVTPARPKLVPRGTAKTPGTATQTAKRLAAAAAAAPPPARPFGGVPRVALLAKRPATAGPAGPARSGIPAPAANHKRKFEADETSTPSALATTATAATKRVRAGVTAPTAASAAKAAGTARAGSATAAGVSARTKFDLQASLKRELGYKPHKGPLKK</sequence>
<feature type="region of interest" description="Disordered" evidence="1">
    <location>
        <begin position="118"/>
        <end position="150"/>
    </location>
</feature>
<dbReference type="GO" id="GO:0040001">
    <property type="term" value="P:establishment of mitotic spindle localization"/>
    <property type="evidence" value="ECO:0007669"/>
    <property type="project" value="InterPro"/>
</dbReference>
<dbReference type="OMA" id="ITCSIAH"/>
<name>A0A0L0RX89_ALLM3</name>
<feature type="compositionally biased region" description="Low complexity" evidence="1">
    <location>
        <begin position="260"/>
        <end position="278"/>
    </location>
</feature>
<dbReference type="Proteomes" id="UP000054350">
    <property type="component" value="Unassembled WGS sequence"/>
</dbReference>
<dbReference type="GO" id="GO:0005874">
    <property type="term" value="C:microtubule"/>
    <property type="evidence" value="ECO:0007669"/>
    <property type="project" value="InterPro"/>
</dbReference>
<accession>A0A0L0RX89</accession>